<keyword evidence="5" id="KW-0539">Nucleus</keyword>
<dbReference type="InterPro" id="IPR007110">
    <property type="entry name" value="Ig-like_dom"/>
</dbReference>
<protein>
    <submittedName>
        <fullName evidence="11">Mitotic spindle assembly checkpoint protein MAD1-like isoform X1</fullName>
    </submittedName>
</protein>
<keyword evidence="6" id="KW-0131">Cell cycle</keyword>
<dbReference type="Gene3D" id="1.20.5.170">
    <property type="match status" value="1"/>
</dbReference>
<comment type="similarity">
    <text evidence="2">Belongs to the MAD1 family.</text>
</comment>
<feature type="region of interest" description="Disordered" evidence="8">
    <location>
        <begin position="54"/>
        <end position="75"/>
    </location>
</feature>
<organism evidence="10 11">
    <name type="scientific">Limulus polyphemus</name>
    <name type="common">Atlantic horseshoe crab</name>
    <dbReference type="NCBI Taxonomy" id="6850"/>
    <lineage>
        <taxon>Eukaryota</taxon>
        <taxon>Metazoa</taxon>
        <taxon>Ecdysozoa</taxon>
        <taxon>Arthropoda</taxon>
        <taxon>Chelicerata</taxon>
        <taxon>Merostomata</taxon>
        <taxon>Xiphosura</taxon>
        <taxon>Limulidae</taxon>
        <taxon>Limulus</taxon>
    </lineage>
</organism>
<evidence type="ECO:0000256" key="1">
    <source>
        <dbReference type="ARBA" id="ARBA00004123"/>
    </source>
</evidence>
<sequence length="775" mass="89517">MDNQPSELSPNSPKDNTQVVRMMNDFSDLLQQKTPHVRTTSKFALNLPSTTDKSRFSAVRSSSSSSKPISCSASDRPKLNWRNIKTRAVGLPWSRSSISTKLSFASPQPNKFLDKAEALHLKTSGQQSSVNLGALQKMSESETMTCKVAHDDQKGARGSTLEKEVELMKQLEKSFSILENSVEDAEPLKKRACIELETEMEKWKTAYEREAEKFVKLKATVRRLAEKQTKAESELNHLKEQFTTEREEHEKQLLSSQRLCKQLEADINELETEKCETVQELHHKIERLQGEVKASNEEVENVKNQMELAKKHVLKEEEMKSNMKLEEASKKIKELEEKLSAHQEDMACVQSLQKELSRMVEMEEENQKLQEDNRILREFKTNSILLHEKLEDFQKQQQEFESIKIQLTKTQEENVSLTSQLQQWKSLKSDKDSCETISPSQVSRHISQLQKNVTLLKNEVFMLNGKKQELENNKLQLNDKIGKFKNDLENTNTKLQLQDHLIKRLQKKLLLVSKERDSYKRVIDSYESEVTLAVGPQMERIQWLESILAEYRVKLDQTESELNQAREQLLGNFQPVKKSEGSTQTDAVVLPTQQDHSQMRIVHFKNNPLDLAIQTRVEDLRQENMTLKAKLEQLTQEKPSTSSSLPCQEKCDPSSDTGGLKEQLTVAELKNKRLLNAFRKTSQEFREVCYLLTGFKIDVSSQNKYKMSHMYSESENDYLLFEYANGRLKLLETEYSSQLQELIDTYLKGHNSIPAFLSSLTLELFSQQTYFLDKN</sequence>
<dbReference type="PANTHER" id="PTHR23168:SF0">
    <property type="entry name" value="MITOTIC SPINDLE ASSEMBLY CHECKPOINT PROTEIN MAD1"/>
    <property type="match status" value="1"/>
</dbReference>
<feature type="coiled-coil region" evidence="7">
    <location>
        <begin position="161"/>
        <end position="413"/>
    </location>
</feature>
<evidence type="ECO:0000256" key="2">
    <source>
        <dbReference type="ARBA" id="ARBA00008029"/>
    </source>
</evidence>
<reference evidence="11" key="1">
    <citation type="submission" date="2025-08" db="UniProtKB">
        <authorList>
            <consortium name="RefSeq"/>
        </authorList>
    </citation>
    <scope>IDENTIFICATION</scope>
    <source>
        <tissue evidence="11">Muscle</tissue>
    </source>
</reference>
<dbReference type="RefSeq" id="XP_013781635.2">
    <property type="nucleotide sequence ID" value="XM_013926181.2"/>
</dbReference>
<dbReference type="GeneID" id="106465941"/>
<keyword evidence="7" id="KW-0175">Coiled coil</keyword>
<dbReference type="PANTHER" id="PTHR23168">
    <property type="entry name" value="MITOTIC SPINDLE ASSEMBLY CHECKPOINT PROTEIN MAD1 MITOTIC ARREST DEFICIENT-LIKE PROTEIN 1"/>
    <property type="match status" value="1"/>
</dbReference>
<evidence type="ECO:0000256" key="3">
    <source>
        <dbReference type="ARBA" id="ARBA00022618"/>
    </source>
</evidence>
<feature type="compositionally biased region" description="Polar residues" evidence="8">
    <location>
        <begin position="633"/>
        <end position="646"/>
    </location>
</feature>
<evidence type="ECO:0000256" key="7">
    <source>
        <dbReference type="SAM" id="Coils"/>
    </source>
</evidence>
<feature type="coiled-coil region" evidence="7">
    <location>
        <begin position="541"/>
        <end position="568"/>
    </location>
</feature>
<dbReference type="Gene3D" id="3.30.457.60">
    <property type="match status" value="1"/>
</dbReference>
<evidence type="ECO:0000313" key="10">
    <source>
        <dbReference type="Proteomes" id="UP000694941"/>
    </source>
</evidence>
<feature type="coiled-coil region" evidence="7">
    <location>
        <begin position="453"/>
        <end position="508"/>
    </location>
</feature>
<accession>A0ABM1BGP2</accession>
<dbReference type="Pfam" id="PF05557">
    <property type="entry name" value="MAD"/>
    <property type="match status" value="2"/>
</dbReference>
<feature type="compositionally biased region" description="Low complexity" evidence="8">
    <location>
        <begin position="56"/>
        <end position="74"/>
    </location>
</feature>
<evidence type="ECO:0000259" key="9">
    <source>
        <dbReference type="PROSITE" id="PS50835"/>
    </source>
</evidence>
<evidence type="ECO:0000256" key="6">
    <source>
        <dbReference type="ARBA" id="ARBA00023306"/>
    </source>
</evidence>
<evidence type="ECO:0000313" key="11">
    <source>
        <dbReference type="RefSeq" id="XP_013781635.2"/>
    </source>
</evidence>
<gene>
    <name evidence="11" type="primary">LOC106465941</name>
</gene>
<dbReference type="Gene3D" id="6.10.250.90">
    <property type="match status" value="1"/>
</dbReference>
<proteinExistence type="inferred from homology"/>
<keyword evidence="10" id="KW-1185">Reference proteome</keyword>
<dbReference type="PROSITE" id="PS50835">
    <property type="entry name" value="IG_LIKE"/>
    <property type="match status" value="1"/>
</dbReference>
<comment type="subcellular location">
    <subcellularLocation>
        <location evidence="1">Nucleus</location>
    </subcellularLocation>
</comment>
<evidence type="ECO:0000256" key="4">
    <source>
        <dbReference type="ARBA" id="ARBA00022776"/>
    </source>
</evidence>
<name>A0ABM1BGP2_LIMPO</name>
<keyword evidence="3" id="KW-0132">Cell division</keyword>
<dbReference type="InterPro" id="IPR008672">
    <property type="entry name" value="Mad1"/>
</dbReference>
<keyword evidence="4" id="KW-0498">Mitosis</keyword>
<dbReference type="Proteomes" id="UP000694941">
    <property type="component" value="Unplaced"/>
</dbReference>
<feature type="domain" description="Ig-like" evidence="9">
    <location>
        <begin position="48"/>
        <end position="166"/>
    </location>
</feature>
<evidence type="ECO:0000256" key="8">
    <source>
        <dbReference type="SAM" id="MobiDB-lite"/>
    </source>
</evidence>
<evidence type="ECO:0000256" key="5">
    <source>
        <dbReference type="ARBA" id="ARBA00023242"/>
    </source>
</evidence>
<feature type="region of interest" description="Disordered" evidence="8">
    <location>
        <begin position="633"/>
        <end position="659"/>
    </location>
</feature>